<dbReference type="GO" id="GO:0006302">
    <property type="term" value="P:double-strand break repair"/>
    <property type="evidence" value="ECO:0007669"/>
    <property type="project" value="InterPro"/>
</dbReference>
<dbReference type="PANTHER" id="PTHR11059:SF0">
    <property type="entry name" value="DNA REPAIR PROTEIN RECN"/>
    <property type="match status" value="1"/>
</dbReference>
<evidence type="ECO:0000259" key="10">
    <source>
        <dbReference type="Pfam" id="PF13476"/>
    </source>
</evidence>
<dbReference type="InterPro" id="IPR004604">
    <property type="entry name" value="DNA_recomb/repair_RecN"/>
</dbReference>
<dbReference type="PANTHER" id="PTHR11059">
    <property type="entry name" value="DNA REPAIR PROTEIN RECN"/>
    <property type="match status" value="1"/>
</dbReference>
<evidence type="ECO:0000256" key="6">
    <source>
        <dbReference type="ARBA" id="ARBA00022840"/>
    </source>
</evidence>
<dbReference type="GO" id="GO:0006310">
    <property type="term" value="P:DNA recombination"/>
    <property type="evidence" value="ECO:0007669"/>
    <property type="project" value="InterPro"/>
</dbReference>
<dbReference type="GO" id="GO:0016887">
    <property type="term" value="F:ATP hydrolysis activity"/>
    <property type="evidence" value="ECO:0007669"/>
    <property type="project" value="InterPro"/>
</dbReference>
<keyword evidence="4" id="KW-0547">Nucleotide-binding</keyword>
<dbReference type="NCBIfam" id="TIGR00634">
    <property type="entry name" value="recN"/>
    <property type="match status" value="1"/>
</dbReference>
<evidence type="ECO:0000256" key="4">
    <source>
        <dbReference type="ARBA" id="ARBA00022741"/>
    </source>
</evidence>
<evidence type="ECO:0000256" key="8">
    <source>
        <dbReference type="ARBA" id="ARBA00033408"/>
    </source>
</evidence>
<keyword evidence="12" id="KW-1185">Reference proteome</keyword>
<dbReference type="FunFam" id="3.40.50.300:FF:000319">
    <property type="entry name" value="DNA repair protein RecN"/>
    <property type="match status" value="1"/>
</dbReference>
<dbReference type="PIRSF" id="PIRSF003128">
    <property type="entry name" value="RecN"/>
    <property type="match status" value="1"/>
</dbReference>
<evidence type="ECO:0000256" key="7">
    <source>
        <dbReference type="ARBA" id="ARBA00023204"/>
    </source>
</evidence>
<name>A0A495RFD9_9GAMM</name>
<keyword evidence="6" id="KW-0067">ATP-binding</keyword>
<gene>
    <name evidence="11" type="ORF">DES39_1343</name>
</gene>
<dbReference type="FunFam" id="3.40.50.300:FF:000356">
    <property type="entry name" value="DNA repair protein RecN"/>
    <property type="match status" value="1"/>
</dbReference>
<organism evidence="11 12">
    <name type="scientific">Orbus hercynius</name>
    <dbReference type="NCBI Taxonomy" id="593135"/>
    <lineage>
        <taxon>Bacteria</taxon>
        <taxon>Pseudomonadati</taxon>
        <taxon>Pseudomonadota</taxon>
        <taxon>Gammaproteobacteria</taxon>
        <taxon>Orbales</taxon>
        <taxon>Orbaceae</taxon>
        <taxon>Orbus</taxon>
    </lineage>
</organism>
<dbReference type="Proteomes" id="UP000278542">
    <property type="component" value="Unassembled WGS sequence"/>
</dbReference>
<dbReference type="InterPro" id="IPR027417">
    <property type="entry name" value="P-loop_NTPase"/>
</dbReference>
<evidence type="ECO:0000313" key="12">
    <source>
        <dbReference type="Proteomes" id="UP000278542"/>
    </source>
</evidence>
<dbReference type="GO" id="GO:0009432">
    <property type="term" value="P:SOS response"/>
    <property type="evidence" value="ECO:0007669"/>
    <property type="project" value="UniProtKB-ARBA"/>
</dbReference>
<reference evidence="11 12" key="1">
    <citation type="submission" date="2018-10" db="EMBL/GenBank/DDBJ databases">
        <title>Genomic Encyclopedia of Type Strains, Phase IV (KMG-IV): sequencing the most valuable type-strain genomes for metagenomic binning, comparative biology and taxonomic classification.</title>
        <authorList>
            <person name="Goeker M."/>
        </authorList>
    </citation>
    <scope>NUCLEOTIDE SEQUENCE [LARGE SCALE GENOMIC DNA]</scope>
    <source>
        <strain evidence="11 12">DSM 22228</strain>
    </source>
</reference>
<comment type="function">
    <text evidence="1 9">May be involved in recombinational repair of damaged DNA.</text>
</comment>
<evidence type="ECO:0000256" key="5">
    <source>
        <dbReference type="ARBA" id="ARBA00022763"/>
    </source>
</evidence>
<dbReference type="Pfam" id="PF13476">
    <property type="entry name" value="AAA_23"/>
    <property type="match status" value="1"/>
</dbReference>
<evidence type="ECO:0000256" key="9">
    <source>
        <dbReference type="PIRNR" id="PIRNR003128"/>
    </source>
</evidence>
<evidence type="ECO:0000313" key="11">
    <source>
        <dbReference type="EMBL" id="RKS85926.1"/>
    </source>
</evidence>
<dbReference type="GO" id="GO:0005524">
    <property type="term" value="F:ATP binding"/>
    <property type="evidence" value="ECO:0007669"/>
    <property type="project" value="UniProtKB-KW"/>
</dbReference>
<feature type="domain" description="Rad50/SbcC-type AAA" evidence="10">
    <location>
        <begin position="4"/>
        <end position="214"/>
    </location>
</feature>
<dbReference type="CDD" id="cd03241">
    <property type="entry name" value="ABC_RecN"/>
    <property type="match status" value="2"/>
</dbReference>
<keyword evidence="5 9" id="KW-0227">DNA damage</keyword>
<dbReference type="GO" id="GO:0043590">
    <property type="term" value="C:bacterial nucleoid"/>
    <property type="evidence" value="ECO:0007669"/>
    <property type="project" value="TreeGrafter"/>
</dbReference>
<comment type="similarity">
    <text evidence="2 9">Belongs to the RecN family.</text>
</comment>
<dbReference type="AlphaFoldDB" id="A0A495RFD9"/>
<evidence type="ECO:0000256" key="2">
    <source>
        <dbReference type="ARBA" id="ARBA00009441"/>
    </source>
</evidence>
<dbReference type="EMBL" id="RBWY01000002">
    <property type="protein sequence ID" value="RKS85926.1"/>
    <property type="molecule type" value="Genomic_DNA"/>
</dbReference>
<dbReference type="RefSeq" id="WP_121145015.1">
    <property type="nucleotide sequence ID" value="NZ_RBWY01000002.1"/>
</dbReference>
<dbReference type="NCBIfam" id="NF008121">
    <property type="entry name" value="PRK10869.1"/>
    <property type="match status" value="1"/>
</dbReference>
<accession>A0A495RFD9</accession>
<evidence type="ECO:0000256" key="1">
    <source>
        <dbReference type="ARBA" id="ARBA00003618"/>
    </source>
</evidence>
<proteinExistence type="inferred from homology"/>
<dbReference type="InterPro" id="IPR038729">
    <property type="entry name" value="Rad50/SbcC_AAA"/>
</dbReference>
<sequence length="554" mass="62305">MLTQLTVNNFAIVDNLLVDFNQGMTAITGETGAGKSIAIDALGLCLGARAEASLIKHGSERLDISAHFLLDDTPSALTWLTDNQLNDHNECILRRVMNQDGRSKAFINGRAVPIAQLKELGQMLIQIHGQHEHQQLLHPEYQHLLLDQYMAENTLLSAMKVAYKQWKSAKEQYQQYQKSQQERESHIQLLQYQLKELNEFSPSEGEYQQIDDEYKRLSNSEQLIKFSNQLINLLEENQEFNILNQLNSATHTAHELAHLDAQLADVPTMLADATIQLKEASYELHRYVDTLEIDPSRVMQLEQRLSKQISLARKHHIQPDKLPEFHQQLLDEFKQLSNQDEMGEQLKKDIEQYYQVALAYAQKLHAKRIKIAAALSEKISQNIQALSMPHGQFSIDIVADQNKITETGIDHITFLVTTNPGQPLQPISKVASGGELSRIALTIQVLTAQKMETPALIFDEIDVGISGPTAAKVGNLLRKLGESTQVITVTHLPQVAGNAHHHYFVAKQTDGKNTQTTINQLDKPSRLQELARLLGGDTITENTLANAKELLITK</sequence>
<protein>
    <recommendedName>
        <fullName evidence="3 9">DNA repair protein RecN</fullName>
    </recommendedName>
    <alternativeName>
        <fullName evidence="8 9">Recombination protein N</fullName>
    </alternativeName>
</protein>
<dbReference type="Gene3D" id="3.40.50.300">
    <property type="entry name" value="P-loop containing nucleotide triphosphate hydrolases"/>
    <property type="match status" value="2"/>
</dbReference>
<evidence type="ECO:0000256" key="3">
    <source>
        <dbReference type="ARBA" id="ARBA00021315"/>
    </source>
</evidence>
<keyword evidence="7 9" id="KW-0234">DNA repair</keyword>
<dbReference type="OrthoDB" id="9806954at2"/>
<comment type="caution">
    <text evidence="11">The sequence shown here is derived from an EMBL/GenBank/DDBJ whole genome shotgun (WGS) entry which is preliminary data.</text>
</comment>
<dbReference type="SUPFAM" id="SSF52540">
    <property type="entry name" value="P-loop containing nucleoside triphosphate hydrolases"/>
    <property type="match status" value="2"/>
</dbReference>